<keyword evidence="1" id="KW-0812">Transmembrane</keyword>
<organism evidence="2 3">
    <name type="scientific">Nocardia jiangsuensis</name>
    <dbReference type="NCBI Taxonomy" id="1691563"/>
    <lineage>
        <taxon>Bacteria</taxon>
        <taxon>Bacillati</taxon>
        <taxon>Actinomycetota</taxon>
        <taxon>Actinomycetes</taxon>
        <taxon>Mycobacteriales</taxon>
        <taxon>Nocardiaceae</taxon>
        <taxon>Nocardia</taxon>
    </lineage>
</organism>
<dbReference type="RefSeq" id="WP_378611456.1">
    <property type="nucleotide sequence ID" value="NZ_JBHSAX010000006.1"/>
</dbReference>
<evidence type="ECO:0000313" key="3">
    <source>
        <dbReference type="Proteomes" id="UP001595696"/>
    </source>
</evidence>
<accession>A0ABV8DP04</accession>
<proteinExistence type="predicted"/>
<keyword evidence="3" id="KW-1185">Reference proteome</keyword>
<protein>
    <submittedName>
        <fullName evidence="2">Uncharacterized protein</fullName>
    </submittedName>
</protein>
<keyword evidence="1" id="KW-0472">Membrane</keyword>
<dbReference type="Proteomes" id="UP001595696">
    <property type="component" value="Unassembled WGS sequence"/>
</dbReference>
<evidence type="ECO:0000313" key="2">
    <source>
        <dbReference type="EMBL" id="MFC3961700.1"/>
    </source>
</evidence>
<gene>
    <name evidence="2" type="ORF">ACFO0B_06835</name>
</gene>
<comment type="caution">
    <text evidence="2">The sequence shown here is derived from an EMBL/GenBank/DDBJ whole genome shotgun (WGS) entry which is preliminary data.</text>
</comment>
<name>A0ABV8DP04_9NOCA</name>
<feature type="transmembrane region" description="Helical" evidence="1">
    <location>
        <begin position="40"/>
        <end position="60"/>
    </location>
</feature>
<reference evidence="3" key="1">
    <citation type="journal article" date="2019" name="Int. J. Syst. Evol. Microbiol.">
        <title>The Global Catalogue of Microorganisms (GCM) 10K type strain sequencing project: providing services to taxonomists for standard genome sequencing and annotation.</title>
        <authorList>
            <consortium name="The Broad Institute Genomics Platform"/>
            <consortium name="The Broad Institute Genome Sequencing Center for Infectious Disease"/>
            <person name="Wu L."/>
            <person name="Ma J."/>
        </authorList>
    </citation>
    <scope>NUCLEOTIDE SEQUENCE [LARGE SCALE GENOMIC DNA]</scope>
    <source>
        <strain evidence="3">CGMCC 4.7330</strain>
    </source>
</reference>
<feature type="transmembrane region" description="Helical" evidence="1">
    <location>
        <begin position="12"/>
        <end position="34"/>
    </location>
</feature>
<evidence type="ECO:0000256" key="1">
    <source>
        <dbReference type="SAM" id="Phobius"/>
    </source>
</evidence>
<dbReference type="PROSITE" id="PS51257">
    <property type="entry name" value="PROKAR_LIPOPROTEIN"/>
    <property type="match status" value="1"/>
</dbReference>
<dbReference type="EMBL" id="JBHSAX010000006">
    <property type="protein sequence ID" value="MFC3961700.1"/>
    <property type="molecule type" value="Genomic_DNA"/>
</dbReference>
<sequence>MTAIRNHTRILGLERGTAVLAFVTCSTFACGIAALTQSILTGLIAAAGLLAALVLTLGTLPGEISR</sequence>
<keyword evidence="1" id="KW-1133">Transmembrane helix</keyword>